<keyword evidence="5" id="KW-0963">Cytoplasm</keyword>
<dbReference type="InterPro" id="IPR021625">
    <property type="entry name" value="PI31_Prot_N"/>
</dbReference>
<evidence type="ECO:0008006" key="16">
    <source>
        <dbReference type="Google" id="ProtNLM"/>
    </source>
</evidence>
<dbReference type="Proteomes" id="UP001154252">
    <property type="component" value="Unassembled WGS sequence"/>
</dbReference>
<evidence type="ECO:0000259" key="12">
    <source>
        <dbReference type="Pfam" id="PF08577"/>
    </source>
</evidence>
<dbReference type="EMBL" id="CAJVRC010000882">
    <property type="protein sequence ID" value="CAG8903349.1"/>
    <property type="molecule type" value="Genomic_DNA"/>
</dbReference>
<dbReference type="OrthoDB" id="68090at2759"/>
<sequence>MVPSDALHQDNILDLAVRAIQPTGDRQPIPRTPYEAVALIGHACMVAVDFRLVGLGEDHNLETSTDTLSLPAEWNANDTFAFRYTHAQSSTQYLLKVSRLGNNAVIFALALGDDRTSSFDIPVKNYISTSALPLSSSDNIPASLRELFISPPGLGELISLFRINVIEKLAPGLYREAYEDLSQPPRARPQEGQPDIRQDGSLPEPARPHPFDDPLAAAPRRSNPPDFAPPGFEDEHQINRPSRGYPGGLGGRSPYNIGERDLYPAGLGPNDPLRGSMSPGSGQGGGGMHPTFDDPLFSGQGGAGNGGYDPRVPPGARYDPVGPGEPPVGRNRGPFGNNGQGGGGFGGGFGGGII</sequence>
<comment type="caution">
    <text evidence="14">The sequence shown here is derived from an EMBL/GenBank/DDBJ whole genome shotgun (WGS) entry which is preliminary data.</text>
</comment>
<comment type="function">
    <text evidence="10">Plays an important role in control of proteasome function. Inhibits the hydrolysis of protein and peptide substrates by the 20S proteasome. Also inhibits the activation of the proteasome by the proteasome regulatory proteins PA700 and PA28.</text>
</comment>
<dbReference type="GO" id="GO:0043161">
    <property type="term" value="P:proteasome-mediated ubiquitin-dependent protein catabolic process"/>
    <property type="evidence" value="ECO:0007669"/>
    <property type="project" value="InterPro"/>
</dbReference>
<feature type="domain" description="PI31 proteasome regulator C-terminal" evidence="12">
    <location>
        <begin position="257"/>
        <end position="323"/>
    </location>
</feature>
<dbReference type="InterPro" id="IPR045128">
    <property type="entry name" value="PI31-like"/>
</dbReference>
<keyword evidence="8" id="KW-0647">Proteasome</keyword>
<evidence type="ECO:0000256" key="6">
    <source>
        <dbReference type="ARBA" id="ARBA00022553"/>
    </source>
</evidence>
<dbReference type="GO" id="GO:0004866">
    <property type="term" value="F:endopeptidase inhibitor activity"/>
    <property type="evidence" value="ECO:0007669"/>
    <property type="project" value="InterPro"/>
</dbReference>
<evidence type="ECO:0000313" key="14">
    <source>
        <dbReference type="EMBL" id="CAG8903349.1"/>
    </source>
</evidence>
<keyword evidence="15" id="KW-1185">Reference proteome</keyword>
<dbReference type="AlphaFoldDB" id="A0A9W4KDR0"/>
<gene>
    <name evidence="14" type="ORF">PEGY_LOCUS7223</name>
</gene>
<evidence type="ECO:0000313" key="15">
    <source>
        <dbReference type="Proteomes" id="UP001154252"/>
    </source>
</evidence>
<evidence type="ECO:0000256" key="3">
    <source>
        <dbReference type="ARBA" id="ARBA00006405"/>
    </source>
</evidence>
<evidence type="ECO:0000256" key="1">
    <source>
        <dbReference type="ARBA" id="ARBA00004240"/>
    </source>
</evidence>
<dbReference type="Gene3D" id="3.40.1000.30">
    <property type="match status" value="1"/>
</dbReference>
<comment type="similarity">
    <text evidence="3">Belongs to the proteasome inhibitor PI31 family.</text>
</comment>
<feature type="region of interest" description="Disordered" evidence="11">
    <location>
        <begin position="181"/>
        <end position="354"/>
    </location>
</feature>
<name>A0A9W4KDR0_9EURO</name>
<feature type="domain" description="PI31 proteasome regulator N-terminal" evidence="13">
    <location>
        <begin position="31"/>
        <end position="176"/>
    </location>
</feature>
<evidence type="ECO:0000256" key="9">
    <source>
        <dbReference type="ARBA" id="ARBA00022990"/>
    </source>
</evidence>
<dbReference type="PANTHER" id="PTHR13266:SF1">
    <property type="entry name" value="PROTEASOME INHIBITOR PI31 SUBUNIT"/>
    <property type="match status" value="1"/>
</dbReference>
<organism evidence="14 15">
    <name type="scientific">Penicillium egyptiacum</name>
    <dbReference type="NCBI Taxonomy" id="1303716"/>
    <lineage>
        <taxon>Eukaryota</taxon>
        <taxon>Fungi</taxon>
        <taxon>Dikarya</taxon>
        <taxon>Ascomycota</taxon>
        <taxon>Pezizomycotina</taxon>
        <taxon>Eurotiomycetes</taxon>
        <taxon>Eurotiomycetidae</taxon>
        <taxon>Eurotiales</taxon>
        <taxon>Aspergillaceae</taxon>
        <taxon>Penicillium</taxon>
    </lineage>
</organism>
<evidence type="ECO:0000256" key="11">
    <source>
        <dbReference type="SAM" id="MobiDB-lite"/>
    </source>
</evidence>
<dbReference type="GO" id="GO:0070628">
    <property type="term" value="F:proteasome binding"/>
    <property type="evidence" value="ECO:0007669"/>
    <property type="project" value="InterPro"/>
</dbReference>
<feature type="compositionally biased region" description="Gly residues" evidence="11">
    <location>
        <begin position="336"/>
        <end position="354"/>
    </location>
</feature>
<evidence type="ECO:0000256" key="8">
    <source>
        <dbReference type="ARBA" id="ARBA00022942"/>
    </source>
</evidence>
<reference evidence="14" key="1">
    <citation type="submission" date="2021-07" db="EMBL/GenBank/DDBJ databases">
        <authorList>
            <person name="Branca A.L. A."/>
        </authorList>
    </citation>
    <scope>NUCLEOTIDE SEQUENCE</scope>
</reference>
<proteinExistence type="inferred from homology"/>
<dbReference type="GO" id="GO:0005783">
    <property type="term" value="C:endoplasmic reticulum"/>
    <property type="evidence" value="ECO:0007669"/>
    <property type="project" value="UniProtKB-SubCell"/>
</dbReference>
<keyword evidence="7" id="KW-0256">Endoplasmic reticulum</keyword>
<evidence type="ECO:0000256" key="7">
    <source>
        <dbReference type="ARBA" id="ARBA00022824"/>
    </source>
</evidence>
<accession>A0A9W4KDR0</accession>
<dbReference type="PANTHER" id="PTHR13266">
    <property type="entry name" value="PROTEASOME INHIBITOR"/>
    <property type="match status" value="1"/>
</dbReference>
<evidence type="ECO:0000256" key="5">
    <source>
        <dbReference type="ARBA" id="ARBA00022490"/>
    </source>
</evidence>
<evidence type="ECO:0000256" key="4">
    <source>
        <dbReference type="ARBA" id="ARBA00022481"/>
    </source>
</evidence>
<keyword evidence="9" id="KW-0007">Acetylation</keyword>
<comment type="subcellular location">
    <subcellularLocation>
        <location evidence="2">Cytoplasm</location>
    </subcellularLocation>
    <subcellularLocation>
        <location evidence="1">Endoplasmic reticulum</location>
    </subcellularLocation>
</comment>
<protein>
    <recommendedName>
        <fullName evidence="16">Proteasome inhibitor PI31 subunit</fullName>
    </recommendedName>
</protein>
<keyword evidence="4" id="KW-0488">Methylation</keyword>
<dbReference type="GO" id="GO:0000502">
    <property type="term" value="C:proteasome complex"/>
    <property type="evidence" value="ECO:0007669"/>
    <property type="project" value="UniProtKB-KW"/>
</dbReference>
<evidence type="ECO:0000256" key="10">
    <source>
        <dbReference type="ARBA" id="ARBA00024805"/>
    </source>
</evidence>
<dbReference type="InterPro" id="IPR013886">
    <property type="entry name" value="PI31_Prot_C"/>
</dbReference>
<evidence type="ECO:0000256" key="2">
    <source>
        <dbReference type="ARBA" id="ARBA00004496"/>
    </source>
</evidence>
<keyword evidence="6" id="KW-0597">Phosphoprotein</keyword>
<evidence type="ECO:0000259" key="13">
    <source>
        <dbReference type="Pfam" id="PF11566"/>
    </source>
</evidence>
<dbReference type="Pfam" id="PF11566">
    <property type="entry name" value="PI31_Prot_N"/>
    <property type="match status" value="1"/>
</dbReference>
<dbReference type="Pfam" id="PF08577">
    <property type="entry name" value="PI31_Prot_C"/>
    <property type="match status" value="1"/>
</dbReference>